<keyword evidence="8" id="KW-0648">Protein biosynthesis</keyword>
<dbReference type="GO" id="GO:0003746">
    <property type="term" value="F:translation elongation factor activity"/>
    <property type="evidence" value="ECO:0007669"/>
    <property type="project" value="UniProtKB-KW"/>
</dbReference>
<comment type="subcellular location">
    <subcellularLocation>
        <location evidence="1">Cytoplasm</location>
    </subcellularLocation>
</comment>
<keyword evidence="10" id="KW-0472">Membrane</keyword>
<evidence type="ECO:0000256" key="8">
    <source>
        <dbReference type="ARBA" id="ARBA00022917"/>
    </source>
</evidence>
<evidence type="ECO:0000256" key="4">
    <source>
        <dbReference type="ARBA" id="ARBA00022737"/>
    </source>
</evidence>
<evidence type="ECO:0000256" key="1">
    <source>
        <dbReference type="ARBA" id="ARBA00004496"/>
    </source>
</evidence>
<sequence length="1662" mass="183516">MASMKEQVLSWALAASRHGDSWWLPFVLLAVCTVNSITGGVLTWSVGMIQMLLFNIIVLSRKKTFFIAPLMLSIGSLIAGYFYVEIMKSEGQRALLAKAGVEDSQWLAKAREWAKDWGVLGLVGMQVVPIPIPTAVIVISGVLAEMDGFKILVTVFTSKFIQLTLGAIALKYATEHQTPEQYIRQQMDGDKAAEAKKDENGAALALAETLTKMDKELAATYIGELQAGASDAKWPVRRGNGPLGPACAPGAMWMIRMFKTRPCNIDGEHDHRSCPWYHSEREKRRPVLIEGSSPAYYSVPCELRFDDEGICPSGDLCDRCHSNTELLYHPDLYKKRFCHQPRNCARGKFCAFAHSREELLAPYFAPEEENHPTEEFMAHHFKTQRRAQSHGQTVTLYVQWCPIGGPHDWEKCVYAHTYRDFRRVPALGYSSQPCPRWVASTKLNAADTDYLTRCPLGFTCPLAHGAKEQLYHPRFYKANPCSDRHCRRRVLCAFTHGEAPRTRVEHRRINQWKMIPDAELLLAQFQPNFARPPVYLSEDTRAQSPKAGKGSKGQKPERREVREKEALYVSKPSHEASSLSLATQEASPVSPGFSAPAAPAQFVDFAGYQAPLLVPITPCSGGSFVMAPSSPTSAMPFTPNETSSNWLKIPKPDLETGSNGWRTNSSFGPGTPVASLPSTPRSVEPSSSTRSGSSPVAEAEGLGSPVAALPIPISLLRGFLELMDTMPQAMKMDFAPYIEQLFPPMLMGITGDKDQNEDPGHRAALALVQRFGDLCPDRLLDGFEGTYCRTLQHDSPEEASRNAVVREKNVVLLGKVAEKILEHKKFGQDLLTTEDCSNKATRERVLVLIFLARYDADASVKRVANGLWKTAGGAPKVQKAIMPSVSKTLQKFRGGSKGPGAQKLALEVLDQLVKAGELEAIEDAVPEAPKFQFPPSAERAPEESLPALVISGKEPEVSSQDSQSGGKVDASQLATKAREEMTSNTHLSKLVPCVRAHLGAIGASIVVEGQKNKHFHGRKQVATLAEDVTTALTLCKEVGEVPNADDVPGICEAVVRAALGDAFDAHADGGDDDDEMLLRVENLLLMYGAGHLLLKDTTLEMRKNCRYGVVGHNGAGKTTLMKEIAAHRIVGMPSDLKCVHVDDSKLGEMSKSYLTALEYCIKMAKDIGVNDAGRDTLLKVGFDEAKLNDPVSELSTGWRMRLTLAVSMLKHADLVLLDEPTNHLDEESVRWLSDYILSITSSSVMVISHEPKFLNKICTHVVAYVDKKLEYTEGNFDTFAQKKGLSREQIDSMLSGNLSFDTKKEGEDEEEGGDVPKVSAPVAGPPKLTFPIPGSMEGVKTGSKSVLEIKHVSFRFSKDKDYLFQDCTGKLSLSSRVAICGRNGCGKSTLMTLLCSELHPSDNKDGGHGEVWRHHNLRLAYMKQDHLKALGPFFDTSPFVYITERFKDGYDGDLQKRLIEPEDEEDALRRKELAKQHGKYGNEVAELVSRTKVGNHLAYEVRWDGLDDPKQNTVEPISKLKAMGLDKVIIACDERIAAKAAGLDQRPLTRREIVRHCEAFGIDEEMCCNRQIRGFSAGQKVRLSLAAMFWTKPHFIALDEPTNYLDVETVDALGKALTNFRGGIIMIEPKSDFVERICNEKWVLEDGVMKHEKLNNGVKRQA</sequence>
<keyword evidence="10" id="KW-1133">Transmembrane helix</keyword>
<feature type="compositionally biased region" description="Low complexity" evidence="9">
    <location>
        <begin position="677"/>
        <end position="696"/>
    </location>
</feature>
<dbReference type="SUPFAM" id="SSF52540">
    <property type="entry name" value="P-loop containing nucleoside triphosphate hydrolases"/>
    <property type="match status" value="2"/>
</dbReference>
<evidence type="ECO:0000313" key="12">
    <source>
        <dbReference type="EMBL" id="OLQ03010.1"/>
    </source>
</evidence>
<feature type="compositionally biased region" description="Polar residues" evidence="9">
    <location>
        <begin position="637"/>
        <end position="646"/>
    </location>
</feature>
<comment type="pathway">
    <text evidence="2">Protein biosynthesis; polypeptide chain elongation.</text>
</comment>
<keyword evidence="5" id="KW-0547">Nucleotide-binding</keyword>
<dbReference type="UniPathway" id="UPA00345"/>
<dbReference type="PROSITE" id="PS50893">
    <property type="entry name" value="ABC_TRANSPORTER_2"/>
    <property type="match status" value="1"/>
</dbReference>
<evidence type="ECO:0000313" key="13">
    <source>
        <dbReference type="Proteomes" id="UP000186817"/>
    </source>
</evidence>
<feature type="transmembrane region" description="Helical" evidence="10">
    <location>
        <begin position="117"/>
        <end position="144"/>
    </location>
</feature>
<dbReference type="Gene3D" id="3.40.50.300">
    <property type="entry name" value="P-loop containing nucleotide triphosphate hydrolases"/>
    <property type="match status" value="2"/>
</dbReference>
<dbReference type="OrthoDB" id="432696at2759"/>
<protein>
    <submittedName>
        <fullName evidence="12">Elongation factor 3</fullName>
    </submittedName>
</protein>
<dbReference type="Proteomes" id="UP000186817">
    <property type="component" value="Unassembled WGS sequence"/>
</dbReference>
<feature type="transmembrane region" description="Helical" evidence="10">
    <location>
        <begin position="22"/>
        <end position="44"/>
    </location>
</feature>
<dbReference type="InterPro" id="IPR003439">
    <property type="entry name" value="ABC_transporter-like_ATP-bd"/>
</dbReference>
<dbReference type="SMART" id="SM00382">
    <property type="entry name" value="AAA"/>
    <property type="match status" value="2"/>
</dbReference>
<feature type="region of interest" description="Disordered" evidence="9">
    <location>
        <begin position="1300"/>
        <end position="1320"/>
    </location>
</feature>
<dbReference type="PROSITE" id="PS00211">
    <property type="entry name" value="ABC_TRANSPORTER_1"/>
    <property type="match status" value="1"/>
</dbReference>
<dbReference type="GO" id="GO:0005737">
    <property type="term" value="C:cytoplasm"/>
    <property type="evidence" value="ECO:0007669"/>
    <property type="project" value="UniProtKB-SubCell"/>
</dbReference>
<evidence type="ECO:0000256" key="2">
    <source>
        <dbReference type="ARBA" id="ARBA00004815"/>
    </source>
</evidence>
<dbReference type="EMBL" id="LSRX01000248">
    <property type="protein sequence ID" value="OLQ03010.1"/>
    <property type="molecule type" value="Genomic_DNA"/>
</dbReference>
<organism evidence="12 13">
    <name type="scientific">Symbiodinium microadriaticum</name>
    <name type="common">Dinoflagellate</name>
    <name type="synonym">Zooxanthella microadriatica</name>
    <dbReference type="NCBI Taxonomy" id="2951"/>
    <lineage>
        <taxon>Eukaryota</taxon>
        <taxon>Sar</taxon>
        <taxon>Alveolata</taxon>
        <taxon>Dinophyceae</taxon>
        <taxon>Suessiales</taxon>
        <taxon>Symbiodiniaceae</taxon>
        <taxon>Symbiodinium</taxon>
    </lineage>
</organism>
<feature type="compositionally biased region" description="Polar residues" evidence="9">
    <location>
        <begin position="656"/>
        <end position="668"/>
    </location>
</feature>
<comment type="caution">
    <text evidence="12">The sequence shown here is derived from an EMBL/GenBank/DDBJ whole genome shotgun (WGS) entry which is preliminary data.</text>
</comment>
<dbReference type="Pfam" id="PF00005">
    <property type="entry name" value="ABC_tran"/>
    <property type="match status" value="2"/>
</dbReference>
<dbReference type="GO" id="GO:0005524">
    <property type="term" value="F:ATP binding"/>
    <property type="evidence" value="ECO:0007669"/>
    <property type="project" value="UniProtKB-KW"/>
</dbReference>
<dbReference type="InterPro" id="IPR050611">
    <property type="entry name" value="ABCF"/>
</dbReference>
<feature type="transmembrane region" description="Helical" evidence="10">
    <location>
        <begin position="151"/>
        <end position="173"/>
    </location>
</feature>
<gene>
    <name evidence="12" type="primary">TEF3</name>
    <name evidence="12" type="ORF">AK812_SmicGene14059</name>
</gene>
<name>A0A1Q9E6H4_SYMMI</name>
<evidence type="ECO:0000259" key="11">
    <source>
        <dbReference type="PROSITE" id="PS50893"/>
    </source>
</evidence>
<keyword evidence="4" id="KW-0677">Repeat</keyword>
<keyword evidence="13" id="KW-1185">Reference proteome</keyword>
<feature type="region of interest" description="Disordered" evidence="9">
    <location>
        <begin position="538"/>
        <end position="561"/>
    </location>
</feature>
<evidence type="ECO:0000256" key="7">
    <source>
        <dbReference type="ARBA" id="ARBA00022840"/>
    </source>
</evidence>
<keyword evidence="7" id="KW-0067">ATP-binding</keyword>
<reference evidence="12 13" key="1">
    <citation type="submission" date="2016-02" db="EMBL/GenBank/DDBJ databases">
        <title>Genome analysis of coral dinoflagellate symbionts highlights evolutionary adaptations to a symbiotic lifestyle.</title>
        <authorList>
            <person name="Aranda M."/>
            <person name="Li Y."/>
            <person name="Liew Y.J."/>
            <person name="Baumgarten S."/>
            <person name="Simakov O."/>
            <person name="Wilson M."/>
            <person name="Piel J."/>
            <person name="Ashoor H."/>
            <person name="Bougouffa S."/>
            <person name="Bajic V.B."/>
            <person name="Ryu T."/>
            <person name="Ravasi T."/>
            <person name="Bayer T."/>
            <person name="Micklem G."/>
            <person name="Kim H."/>
            <person name="Bhak J."/>
            <person name="Lajeunesse T.C."/>
            <person name="Voolstra C.R."/>
        </authorList>
    </citation>
    <scope>NUCLEOTIDE SEQUENCE [LARGE SCALE GENOMIC DNA]</scope>
    <source>
        <strain evidence="12 13">CCMP2467</strain>
    </source>
</reference>
<evidence type="ECO:0000256" key="10">
    <source>
        <dbReference type="SAM" id="Phobius"/>
    </source>
</evidence>
<feature type="domain" description="ABC transporter" evidence="11">
    <location>
        <begin position="1078"/>
        <end position="1298"/>
    </location>
</feature>
<dbReference type="CDD" id="cd03221">
    <property type="entry name" value="ABCF_EF-3"/>
    <property type="match status" value="1"/>
</dbReference>
<evidence type="ECO:0000256" key="9">
    <source>
        <dbReference type="SAM" id="MobiDB-lite"/>
    </source>
</evidence>
<evidence type="ECO:0000256" key="6">
    <source>
        <dbReference type="ARBA" id="ARBA00022768"/>
    </source>
</evidence>
<dbReference type="GO" id="GO:0016887">
    <property type="term" value="F:ATP hydrolysis activity"/>
    <property type="evidence" value="ECO:0007669"/>
    <property type="project" value="InterPro"/>
</dbReference>
<dbReference type="InterPro" id="IPR027417">
    <property type="entry name" value="P-loop_NTPase"/>
</dbReference>
<feature type="transmembrane region" description="Helical" evidence="10">
    <location>
        <begin position="65"/>
        <end position="84"/>
    </location>
</feature>
<dbReference type="InterPro" id="IPR017871">
    <property type="entry name" value="ABC_transporter-like_CS"/>
</dbReference>
<keyword evidence="3" id="KW-0963">Cytoplasm</keyword>
<keyword evidence="6 12" id="KW-0251">Elongation factor</keyword>
<dbReference type="InterPro" id="IPR003593">
    <property type="entry name" value="AAA+_ATPase"/>
</dbReference>
<dbReference type="PANTHER" id="PTHR19211">
    <property type="entry name" value="ATP-BINDING TRANSPORT PROTEIN-RELATED"/>
    <property type="match status" value="1"/>
</dbReference>
<dbReference type="InterPro" id="IPR057444">
    <property type="entry name" value="Znf-CCCH_AtC3H23-like"/>
</dbReference>
<evidence type="ECO:0000256" key="5">
    <source>
        <dbReference type="ARBA" id="ARBA00022741"/>
    </source>
</evidence>
<dbReference type="PANTHER" id="PTHR19211:SF5">
    <property type="entry name" value="ELONGATION FACTOR 3A-RELATED"/>
    <property type="match status" value="1"/>
</dbReference>
<dbReference type="Gene3D" id="2.40.50.990">
    <property type="match status" value="1"/>
</dbReference>
<accession>A0A1Q9E6H4</accession>
<dbReference type="Pfam" id="PF25512">
    <property type="entry name" value="zf-CCCH_AtC3H23"/>
    <property type="match status" value="1"/>
</dbReference>
<dbReference type="InterPro" id="IPR047038">
    <property type="entry name" value="eEF3_chromodomain-like_sf"/>
</dbReference>
<feature type="region of interest" description="Disordered" evidence="9">
    <location>
        <begin position="637"/>
        <end position="701"/>
    </location>
</feature>
<proteinExistence type="predicted"/>
<keyword evidence="10" id="KW-0812">Transmembrane</keyword>
<evidence type="ECO:0000256" key="3">
    <source>
        <dbReference type="ARBA" id="ARBA00022490"/>
    </source>
</evidence>